<dbReference type="OrthoDB" id="9978016at2759"/>
<reference evidence="13" key="1">
    <citation type="submission" date="2025-08" db="UniProtKB">
        <authorList>
            <consortium name="RefSeq"/>
        </authorList>
    </citation>
    <scope>IDENTIFICATION</scope>
    <source>
        <tissue evidence="13">Skeletal muscle</tissue>
    </source>
</reference>
<dbReference type="KEGG" id="tsr:106552418"/>
<gene>
    <name evidence="13" type="primary">NPAS4</name>
</gene>
<dbReference type="RefSeq" id="XP_013926159.1">
    <property type="nucleotide sequence ID" value="XM_014070684.1"/>
</dbReference>
<evidence type="ECO:0000313" key="13">
    <source>
        <dbReference type="RefSeq" id="XP_013926159.1"/>
    </source>
</evidence>
<dbReference type="PROSITE" id="PS50888">
    <property type="entry name" value="BHLH"/>
    <property type="match status" value="1"/>
</dbReference>
<feature type="domain" description="BHLH" evidence="11">
    <location>
        <begin position="1"/>
        <end position="53"/>
    </location>
</feature>
<keyword evidence="5" id="KW-0805">Transcription regulation</keyword>
<feature type="domain" description="PAS" evidence="10">
    <location>
        <begin position="70"/>
        <end position="144"/>
    </location>
</feature>
<keyword evidence="2" id="KW-0677">Repeat</keyword>
<dbReference type="PROSITE" id="PS50112">
    <property type="entry name" value="PAS"/>
    <property type="match status" value="1"/>
</dbReference>
<dbReference type="GeneID" id="106552418"/>
<dbReference type="InterPro" id="IPR056192">
    <property type="entry name" value="bHLH_NPAS4"/>
</dbReference>
<dbReference type="Pfam" id="PF23183">
    <property type="entry name" value="bHLH_NPAS4"/>
    <property type="match status" value="1"/>
</dbReference>
<keyword evidence="4" id="KW-0524">Neurogenesis</keyword>
<keyword evidence="12" id="KW-1185">Reference proteome</keyword>
<evidence type="ECO:0000256" key="3">
    <source>
        <dbReference type="ARBA" id="ARBA00022782"/>
    </source>
</evidence>
<comment type="subcellular location">
    <subcellularLocation>
        <location evidence="1">Nucleus</location>
    </subcellularLocation>
</comment>
<dbReference type="CTD" id="266743"/>
<organism evidence="12 13">
    <name type="scientific">Thamnophis sirtalis</name>
    <dbReference type="NCBI Taxonomy" id="35019"/>
    <lineage>
        <taxon>Eukaryota</taxon>
        <taxon>Metazoa</taxon>
        <taxon>Chordata</taxon>
        <taxon>Craniata</taxon>
        <taxon>Vertebrata</taxon>
        <taxon>Euteleostomi</taxon>
        <taxon>Lepidosauria</taxon>
        <taxon>Squamata</taxon>
        <taxon>Bifurcata</taxon>
        <taxon>Unidentata</taxon>
        <taxon>Episquamata</taxon>
        <taxon>Toxicofera</taxon>
        <taxon>Serpentes</taxon>
        <taxon>Colubroidea</taxon>
        <taxon>Colubridae</taxon>
        <taxon>Natricinae</taxon>
        <taxon>Thamnophis</taxon>
    </lineage>
</organism>
<evidence type="ECO:0000256" key="6">
    <source>
        <dbReference type="ARBA" id="ARBA00023125"/>
    </source>
</evidence>
<evidence type="ECO:0000256" key="2">
    <source>
        <dbReference type="ARBA" id="ARBA00022737"/>
    </source>
</evidence>
<dbReference type="PANTHER" id="PTHR23043">
    <property type="entry name" value="HYPOXIA-INDUCIBLE FACTOR 1 ALPHA"/>
    <property type="match status" value="1"/>
</dbReference>
<dbReference type="GO" id="GO:0030154">
    <property type="term" value="P:cell differentiation"/>
    <property type="evidence" value="ECO:0007669"/>
    <property type="project" value="UniProtKB-KW"/>
</dbReference>
<evidence type="ECO:0000259" key="10">
    <source>
        <dbReference type="PROSITE" id="PS50112"/>
    </source>
</evidence>
<evidence type="ECO:0000259" key="11">
    <source>
        <dbReference type="PROSITE" id="PS50888"/>
    </source>
</evidence>
<dbReference type="GO" id="GO:0007399">
    <property type="term" value="P:nervous system development"/>
    <property type="evidence" value="ECO:0007669"/>
    <property type="project" value="UniProtKB-KW"/>
</dbReference>
<dbReference type="AlphaFoldDB" id="A0A6I9YQG3"/>
<evidence type="ECO:0000256" key="7">
    <source>
        <dbReference type="ARBA" id="ARBA00023159"/>
    </source>
</evidence>
<keyword evidence="8" id="KW-0804">Transcription</keyword>
<dbReference type="GO" id="GO:0000981">
    <property type="term" value="F:DNA-binding transcription factor activity, RNA polymerase II-specific"/>
    <property type="evidence" value="ECO:0007669"/>
    <property type="project" value="TreeGrafter"/>
</dbReference>
<evidence type="ECO:0000256" key="1">
    <source>
        <dbReference type="ARBA" id="ARBA00004123"/>
    </source>
</evidence>
<dbReference type="PANTHER" id="PTHR23043:SF24">
    <property type="entry name" value="NEURONAL PAS DOMAIN-CONTAINING PROTEIN 4"/>
    <property type="match status" value="1"/>
</dbReference>
<sequence length="817" mass="89570">MYRSTKGASKARRDQINAEIRHLKDLLPIAEGDKLRLSYLHIMSLACIYTRKSIFFSKGATLEGLESMLSSQDLDDFMQTLPGFLLAFTGEGKLIYVSESVAEHLGHSMVDLVAQGDSIYDIIDPADHIVMKTQLALPSPLSTERLFRCHFNTSKTIRRQSAGNKLILIRGHFHQPPPGSYWSTNPIFTAFCTPLDPKPRMGQNAFFLSAFESRHTKDLAIMDISECVIFHLGFEKTELFCKSWYGLIHPEDLSHASAQHYRLLGDQSNTQAEMVIRLQAKDGVSWIWVYSLLRLENAEIPIVSHNYVISDSEAWCLKQQLSAEGSQGPYGLESTTTFLESLLSPGQLSSPDQVFTPAAGTPTTTLLASTFDFSTAGVPEGPSTFSKPPEGLPEETMDPGNISSIEDAPPGSSLSLLVKEPGFGYLILPQGGYGQAFASEKPGGKPKSKDLVCTPPYTPHQSSPFLFGTPELYGAQGAGGPAALPLATASSTNSPAALAAVTELFYAQEPCNVLYEKLPPTPDSPGKGGCAVMSLPEIRGPLYVDVPMVPEGILTPEASPIKQTFFQYSEKEKNEIELLAQQICSLAETFGSAASQELAENDLEGFREDPPCSSPELSPAPQPCPEFQLPKTWRSVDFSLLTCLEDDLLDDSALEALLQDLSSFLFEKDGAGTRCPRHQFCGGDVSSSPLGLDTEDSSSPGCFAPSPRMDLAPEQPPCFLEDLTSFETAFETRASNSPCEGLDELYQLQSQRPKGFQEGCRGIKRDPKIFKDFDLVDANATFHDDALKDDYFCFLLIKVRPIFHTEKDKTPKTFFET</sequence>
<evidence type="ECO:0000313" key="12">
    <source>
        <dbReference type="Proteomes" id="UP000504617"/>
    </source>
</evidence>
<name>A0A6I9YQG3_9SAUR</name>
<evidence type="ECO:0000256" key="8">
    <source>
        <dbReference type="ARBA" id="ARBA00023163"/>
    </source>
</evidence>
<keyword evidence="7" id="KW-0010">Activator</keyword>
<dbReference type="SUPFAM" id="SSF55785">
    <property type="entry name" value="PYP-like sensor domain (PAS domain)"/>
    <property type="match status" value="2"/>
</dbReference>
<protein>
    <submittedName>
        <fullName evidence="13">Neuronal PAS domain-containing protein 4</fullName>
    </submittedName>
</protein>
<dbReference type="Proteomes" id="UP000504617">
    <property type="component" value="Unplaced"/>
</dbReference>
<dbReference type="CDD" id="cd00130">
    <property type="entry name" value="PAS"/>
    <property type="match status" value="2"/>
</dbReference>
<evidence type="ECO:0000256" key="5">
    <source>
        <dbReference type="ARBA" id="ARBA00023015"/>
    </source>
</evidence>
<keyword evidence="9" id="KW-0539">Nucleus</keyword>
<keyword evidence="3" id="KW-0221">Differentiation</keyword>
<dbReference type="CDD" id="cd19697">
    <property type="entry name" value="bHLH-PAS_NPAS4_PASD10"/>
    <property type="match status" value="1"/>
</dbReference>
<dbReference type="InterPro" id="IPR011598">
    <property type="entry name" value="bHLH_dom"/>
</dbReference>
<dbReference type="GO" id="GO:0046983">
    <property type="term" value="F:protein dimerization activity"/>
    <property type="evidence" value="ECO:0007669"/>
    <property type="project" value="InterPro"/>
</dbReference>
<dbReference type="Pfam" id="PF14598">
    <property type="entry name" value="PAS_11"/>
    <property type="match status" value="1"/>
</dbReference>
<keyword evidence="6" id="KW-0238">DNA-binding</keyword>
<dbReference type="GO" id="GO:0000977">
    <property type="term" value="F:RNA polymerase II transcription regulatory region sequence-specific DNA binding"/>
    <property type="evidence" value="ECO:0007669"/>
    <property type="project" value="TreeGrafter"/>
</dbReference>
<proteinExistence type="predicted"/>
<dbReference type="SMART" id="SM00091">
    <property type="entry name" value="PAS"/>
    <property type="match status" value="2"/>
</dbReference>
<dbReference type="InterPro" id="IPR000014">
    <property type="entry name" value="PAS"/>
</dbReference>
<dbReference type="InterPro" id="IPR035965">
    <property type="entry name" value="PAS-like_dom_sf"/>
</dbReference>
<evidence type="ECO:0000256" key="9">
    <source>
        <dbReference type="ARBA" id="ARBA00023242"/>
    </source>
</evidence>
<evidence type="ECO:0000256" key="4">
    <source>
        <dbReference type="ARBA" id="ARBA00022902"/>
    </source>
</evidence>
<dbReference type="GO" id="GO:0005634">
    <property type="term" value="C:nucleus"/>
    <property type="evidence" value="ECO:0007669"/>
    <property type="project" value="UniProtKB-SubCell"/>
</dbReference>
<accession>A0A6I9YQG3</accession>
<dbReference type="Gene3D" id="3.30.450.20">
    <property type="entry name" value="PAS domain"/>
    <property type="match status" value="2"/>
</dbReference>